<keyword evidence="1" id="KW-0812">Transmembrane</keyword>
<gene>
    <name evidence="2" type="ORF">CAMP_LOCUS13287</name>
</gene>
<dbReference type="Proteomes" id="UP001152747">
    <property type="component" value="Unassembled WGS sequence"/>
</dbReference>
<proteinExistence type="predicted"/>
<accession>A0A9P1IRE0</accession>
<feature type="transmembrane region" description="Helical" evidence="1">
    <location>
        <begin position="104"/>
        <end position="125"/>
    </location>
</feature>
<protein>
    <recommendedName>
        <fullName evidence="4">Serpentine receptor class gamma</fullName>
    </recommendedName>
</protein>
<dbReference type="AlphaFoldDB" id="A0A9P1IRE0"/>
<feature type="transmembrane region" description="Helical" evidence="1">
    <location>
        <begin position="157"/>
        <end position="181"/>
    </location>
</feature>
<sequence>MVGYSRVILISLSIGMTIHLIFYFLRELFGKILLLDCAHRFSQIVVFMLQSFFSLDRLLFIKSPNFYKSSTYFLLVLAVSTMIFGIAVKFLYSTLIDGLQQKMQPGWLIFFISLILVNLPMELVAMKSSRDKYNRTTGVLNLNQRFNLSISYEMTRCFVFGTVFNILIQIFLVLLGWLILVDKLSWTMVDYRIINQITFAFEMSIFPWILLFCHRQWRDKTWKRINPWISGRKTSIVTNLKGQTIVTNPTQHDYFEQLDAAWRGGPVTIV</sequence>
<reference evidence="2" key="1">
    <citation type="submission" date="2022-11" db="EMBL/GenBank/DDBJ databases">
        <authorList>
            <person name="Kikuchi T."/>
        </authorList>
    </citation>
    <scope>NUCLEOTIDE SEQUENCE</scope>
    <source>
        <strain evidence="2">PS1010</strain>
    </source>
</reference>
<feature type="transmembrane region" description="Helical" evidence="1">
    <location>
        <begin position="72"/>
        <end position="92"/>
    </location>
</feature>
<keyword evidence="1" id="KW-0472">Membrane</keyword>
<feature type="transmembrane region" description="Helical" evidence="1">
    <location>
        <begin position="41"/>
        <end position="60"/>
    </location>
</feature>
<feature type="transmembrane region" description="Helical" evidence="1">
    <location>
        <begin position="7"/>
        <end position="25"/>
    </location>
</feature>
<name>A0A9P1IRE0_9PELO</name>
<keyword evidence="1" id="KW-1133">Transmembrane helix</keyword>
<evidence type="ECO:0000313" key="2">
    <source>
        <dbReference type="EMBL" id="CAI5450650.1"/>
    </source>
</evidence>
<keyword evidence="3" id="KW-1185">Reference proteome</keyword>
<evidence type="ECO:0000313" key="3">
    <source>
        <dbReference type="Proteomes" id="UP001152747"/>
    </source>
</evidence>
<evidence type="ECO:0008006" key="4">
    <source>
        <dbReference type="Google" id="ProtNLM"/>
    </source>
</evidence>
<evidence type="ECO:0000256" key="1">
    <source>
        <dbReference type="SAM" id="Phobius"/>
    </source>
</evidence>
<comment type="caution">
    <text evidence="2">The sequence shown here is derived from an EMBL/GenBank/DDBJ whole genome shotgun (WGS) entry which is preliminary data.</text>
</comment>
<organism evidence="2 3">
    <name type="scientific">Caenorhabditis angaria</name>
    <dbReference type="NCBI Taxonomy" id="860376"/>
    <lineage>
        <taxon>Eukaryota</taxon>
        <taxon>Metazoa</taxon>
        <taxon>Ecdysozoa</taxon>
        <taxon>Nematoda</taxon>
        <taxon>Chromadorea</taxon>
        <taxon>Rhabditida</taxon>
        <taxon>Rhabditina</taxon>
        <taxon>Rhabditomorpha</taxon>
        <taxon>Rhabditoidea</taxon>
        <taxon>Rhabditidae</taxon>
        <taxon>Peloderinae</taxon>
        <taxon>Caenorhabditis</taxon>
    </lineage>
</organism>
<dbReference type="EMBL" id="CANHGI010000005">
    <property type="protein sequence ID" value="CAI5450650.1"/>
    <property type="molecule type" value="Genomic_DNA"/>
</dbReference>
<feature type="transmembrane region" description="Helical" evidence="1">
    <location>
        <begin position="193"/>
        <end position="213"/>
    </location>
</feature>